<dbReference type="Gene3D" id="3.40.390.10">
    <property type="entry name" value="Collagenase (Catalytic Domain)"/>
    <property type="match status" value="1"/>
</dbReference>
<dbReference type="AlphaFoldDB" id="A0A3N0UYK7"/>
<evidence type="ECO:0000313" key="1">
    <source>
        <dbReference type="EMBL" id="ROH85627.1"/>
    </source>
</evidence>
<comment type="caution">
    <text evidence="1">The sequence shown here is derived from an EMBL/GenBank/DDBJ whole genome shotgun (WGS) entry which is preliminary data.</text>
</comment>
<proteinExistence type="predicted"/>
<gene>
    <name evidence="1" type="ORF">ED208_16585</name>
</gene>
<sequence>MPHSTTTLLAGSLLLVFTLSVPVLAAPESRLWKDVASSAITPVGERLIVPRVARSFAIDYSGLRSQLATAPAEGRASSTVISLPMPDGRSQRFRMVETAVMAPGLAARYPEIRTYAGSSLDEPGTTGRFDIGPRGLHGMIFSPQGQIFIDPHSRGETANYLSYFKRDLPRRAGFPADQLLAEPAQIAARRAKGAAWASKAASKGVSIAGELRTYRLAFAADGEYSRFHDPDGNLTTLGPDKAKVLAEIVNVVNRVTSVYERELGIRLQLVENEDRIIFTSRILDPYADRFGLEMLAVNTAVISTLIGNANYDVGHVASTGGGGVAGLGVVCSFTGKGQGVTGLSEPVGDGYYIDYVAHEMGHQFGANHTFNSETGACGGGNRNAGTAYEPGSGVTIMAYAGICGDDDLAPHSIDTFHAASFDEIVAYTRDDTGNDCAVISPTANHAPEVSTGEGGFSIPKQTPFELTGSATDADGDALTYQWEQFDLGAAGSPDLPDATAPLFRSFPPTASPTRVFPQPSDLLSGSHTIGERLPDGPRDLNFRLIVRDNRVATSHGGSAETPEAGGVASADLVFHVVDAGPFQLTEANGGGSYKTGMSLPVTWDVAGTDLAPISCSSVDLLLSTDGGQSFPITLLRATANDGSEAITLPADSASETARLKVKCHDNVFFDISDADFAIAKSTDSPPGTPGKPSDGSSGGGWPLLASLLFLAGAGLRRRVRRR</sequence>
<keyword evidence="2" id="KW-1185">Reference proteome</keyword>
<dbReference type="InterPro" id="IPR024079">
    <property type="entry name" value="MetalloPept_cat_dom_sf"/>
</dbReference>
<accession>A0A3N0UYK7</accession>
<organism evidence="1 2">
    <name type="scientific">Stagnimonas aquatica</name>
    <dbReference type="NCBI Taxonomy" id="2689987"/>
    <lineage>
        <taxon>Bacteria</taxon>
        <taxon>Pseudomonadati</taxon>
        <taxon>Pseudomonadota</taxon>
        <taxon>Gammaproteobacteria</taxon>
        <taxon>Nevskiales</taxon>
        <taxon>Nevskiaceae</taxon>
        <taxon>Stagnimonas</taxon>
    </lineage>
</organism>
<reference evidence="1 2" key="1">
    <citation type="submission" date="2018-10" db="EMBL/GenBank/DDBJ databases">
        <authorList>
            <person name="Chen W.-M."/>
        </authorList>
    </citation>
    <scope>NUCLEOTIDE SEQUENCE [LARGE SCALE GENOMIC DNA]</scope>
    <source>
        <strain evidence="1 2">THS-13</strain>
    </source>
</reference>
<dbReference type="InterPro" id="IPR013783">
    <property type="entry name" value="Ig-like_fold"/>
</dbReference>
<dbReference type="EMBL" id="RJVO01000011">
    <property type="protein sequence ID" value="ROH85627.1"/>
    <property type="molecule type" value="Genomic_DNA"/>
</dbReference>
<dbReference type="InParanoid" id="A0A3N0UYK7"/>
<dbReference type="GO" id="GO:0008237">
    <property type="term" value="F:metallopeptidase activity"/>
    <property type="evidence" value="ECO:0007669"/>
    <property type="project" value="InterPro"/>
</dbReference>
<name>A0A3N0UYK7_9GAMM</name>
<dbReference type="SUPFAM" id="SSF55486">
    <property type="entry name" value="Metalloproteases ('zincins'), catalytic domain"/>
    <property type="match status" value="1"/>
</dbReference>
<evidence type="ECO:0008006" key="3">
    <source>
        <dbReference type="Google" id="ProtNLM"/>
    </source>
</evidence>
<dbReference type="Proteomes" id="UP000282106">
    <property type="component" value="Unassembled WGS sequence"/>
</dbReference>
<dbReference type="Pfam" id="PF13574">
    <property type="entry name" value="Reprolysin_2"/>
    <property type="match status" value="1"/>
</dbReference>
<protein>
    <recommendedName>
        <fullName evidence="3">Peptidase M12B domain-containing protein</fullName>
    </recommendedName>
</protein>
<evidence type="ECO:0000313" key="2">
    <source>
        <dbReference type="Proteomes" id="UP000282106"/>
    </source>
</evidence>
<dbReference type="Gene3D" id="2.60.40.10">
    <property type="entry name" value="Immunoglobulins"/>
    <property type="match status" value="1"/>
</dbReference>